<evidence type="ECO:0000256" key="11">
    <source>
        <dbReference type="ARBA" id="ARBA00023136"/>
    </source>
</evidence>
<evidence type="ECO:0000256" key="6">
    <source>
        <dbReference type="ARBA" id="ARBA00022679"/>
    </source>
</evidence>
<dbReference type="InterPro" id="IPR029044">
    <property type="entry name" value="Nucleotide-diphossugar_trans"/>
</dbReference>
<evidence type="ECO:0000256" key="3">
    <source>
        <dbReference type="ARBA" id="ARBA00006739"/>
    </source>
</evidence>
<dbReference type="PANTHER" id="PTHR10859">
    <property type="entry name" value="GLYCOSYL TRANSFERASE"/>
    <property type="match status" value="1"/>
</dbReference>
<evidence type="ECO:0000256" key="1">
    <source>
        <dbReference type="ARBA" id="ARBA00004389"/>
    </source>
</evidence>
<dbReference type="EC" id="2.4.1.117" evidence="4"/>
<evidence type="ECO:0000256" key="9">
    <source>
        <dbReference type="ARBA" id="ARBA00022968"/>
    </source>
</evidence>
<protein>
    <recommendedName>
        <fullName evidence="4">dolichyl-phosphate beta-glucosyltransferase</fullName>
        <ecNumber evidence="4">2.4.1.117</ecNumber>
    </recommendedName>
</protein>
<comment type="subcellular location">
    <subcellularLocation>
        <location evidence="1">Endoplasmic reticulum membrane</location>
        <topology evidence="1">Single-pass membrane protein</topology>
    </subcellularLocation>
</comment>
<dbReference type="SUPFAM" id="SSF53448">
    <property type="entry name" value="Nucleotide-diphospho-sugar transferases"/>
    <property type="match status" value="1"/>
</dbReference>
<evidence type="ECO:0000256" key="8">
    <source>
        <dbReference type="ARBA" id="ARBA00022824"/>
    </source>
</evidence>
<evidence type="ECO:0000256" key="7">
    <source>
        <dbReference type="ARBA" id="ARBA00022692"/>
    </source>
</evidence>
<dbReference type="GO" id="GO:0004581">
    <property type="term" value="F:dolichyl-phosphate beta-glucosyltransferase activity"/>
    <property type="evidence" value="ECO:0007669"/>
    <property type="project" value="UniProtKB-EC"/>
</dbReference>
<evidence type="ECO:0000256" key="12">
    <source>
        <dbReference type="ARBA" id="ARBA00045097"/>
    </source>
</evidence>
<sequence length="245" mass="27806">MKHDGVYLSVVIPAYNEEQRLPPTLQDVAAYLRNQPYGWEIAVVNDGSTDGTADAVRAVAVHEPRIRLLQYGRNRGKGYAVRHGMLHTSGEFRVFMDADNSTTIDHVAQFFPYFEMDFDVVIGSRDVAGAQIEVHQVWWKERLGDLGNLWIQFWAVPGIEDTQAGFKMFRGAAADDVFSRLTLDRWGFDVEALAVARARGYRIAERPIHWVNDPNSKVPTGAYLQVLREVVQVRLNLWRGAYGKK</sequence>
<evidence type="ECO:0000256" key="4">
    <source>
        <dbReference type="ARBA" id="ARBA00012583"/>
    </source>
</evidence>
<dbReference type="Proteomes" id="UP000230731">
    <property type="component" value="Unassembled WGS sequence"/>
</dbReference>
<name>A0A2M6WYV5_9BACT</name>
<comment type="caution">
    <text evidence="14">The sequence shown here is derived from an EMBL/GenBank/DDBJ whole genome shotgun (WGS) entry which is preliminary data.</text>
</comment>
<dbReference type="GO" id="GO:0006487">
    <property type="term" value="P:protein N-linked glycosylation"/>
    <property type="evidence" value="ECO:0007669"/>
    <property type="project" value="TreeGrafter"/>
</dbReference>
<keyword evidence="7" id="KW-0812">Transmembrane</keyword>
<dbReference type="Pfam" id="PF00535">
    <property type="entry name" value="Glycos_transf_2"/>
    <property type="match status" value="1"/>
</dbReference>
<comment type="catalytic activity">
    <reaction evidence="12">
        <text>a di-trans,poly-cis-dolichyl phosphate + UDP-alpha-D-glucose = a di-trans,poly-cis-dolichyl beta-D-glucosyl phosphate + UDP</text>
        <dbReference type="Rhea" id="RHEA:15401"/>
        <dbReference type="Rhea" id="RHEA-COMP:19498"/>
        <dbReference type="Rhea" id="RHEA-COMP:19502"/>
        <dbReference type="ChEBI" id="CHEBI:57525"/>
        <dbReference type="ChEBI" id="CHEBI:57683"/>
        <dbReference type="ChEBI" id="CHEBI:58223"/>
        <dbReference type="ChEBI" id="CHEBI:58885"/>
        <dbReference type="EC" id="2.4.1.117"/>
    </reaction>
    <physiologicalReaction direction="left-to-right" evidence="12">
        <dbReference type="Rhea" id="RHEA:15402"/>
    </physiologicalReaction>
</comment>
<evidence type="ECO:0000313" key="15">
    <source>
        <dbReference type="Proteomes" id="UP000230731"/>
    </source>
</evidence>
<keyword evidence="8" id="KW-0256">Endoplasmic reticulum</keyword>
<evidence type="ECO:0000256" key="5">
    <source>
        <dbReference type="ARBA" id="ARBA00022676"/>
    </source>
</evidence>
<dbReference type="PANTHER" id="PTHR10859:SF91">
    <property type="entry name" value="DOLICHYL-PHOSPHATE BETA-GLUCOSYLTRANSFERASE"/>
    <property type="match status" value="1"/>
</dbReference>
<dbReference type="InterPro" id="IPR001173">
    <property type="entry name" value="Glyco_trans_2-like"/>
</dbReference>
<evidence type="ECO:0000256" key="2">
    <source>
        <dbReference type="ARBA" id="ARBA00004922"/>
    </source>
</evidence>
<keyword evidence="9" id="KW-0735">Signal-anchor</keyword>
<keyword evidence="10" id="KW-1133">Transmembrane helix</keyword>
<evidence type="ECO:0000313" key="14">
    <source>
        <dbReference type="EMBL" id="PIT97968.1"/>
    </source>
</evidence>
<dbReference type="CDD" id="cd04188">
    <property type="entry name" value="DPG_synthase"/>
    <property type="match status" value="1"/>
</dbReference>
<dbReference type="InterPro" id="IPR035518">
    <property type="entry name" value="DPG_synthase"/>
</dbReference>
<feature type="domain" description="Glycosyltransferase 2-like" evidence="13">
    <location>
        <begin position="9"/>
        <end position="131"/>
    </location>
</feature>
<keyword evidence="6" id="KW-0808">Transferase</keyword>
<comment type="similarity">
    <text evidence="3">Belongs to the glycosyltransferase 2 family.</text>
</comment>
<keyword evidence="11" id="KW-0472">Membrane</keyword>
<proteinExistence type="inferred from homology"/>
<gene>
    <name evidence="14" type="ORF">COT71_03435</name>
</gene>
<organism evidence="14 15">
    <name type="scientific">Candidatus Andersenbacteria bacterium CG10_big_fil_rev_8_21_14_0_10_54_11</name>
    <dbReference type="NCBI Taxonomy" id="1974485"/>
    <lineage>
        <taxon>Bacteria</taxon>
        <taxon>Candidatus Anderseniibacteriota</taxon>
    </lineage>
</organism>
<evidence type="ECO:0000259" key="13">
    <source>
        <dbReference type="Pfam" id="PF00535"/>
    </source>
</evidence>
<reference evidence="15" key="1">
    <citation type="submission" date="2017-09" db="EMBL/GenBank/DDBJ databases">
        <title>Depth-based differentiation of microbial function through sediment-hosted aquifers and enrichment of novel symbionts in the deep terrestrial subsurface.</title>
        <authorList>
            <person name="Probst A.J."/>
            <person name="Ladd B."/>
            <person name="Jarett J.K."/>
            <person name="Geller-Mcgrath D.E."/>
            <person name="Sieber C.M.K."/>
            <person name="Emerson J.B."/>
            <person name="Anantharaman K."/>
            <person name="Thomas B.C."/>
            <person name="Malmstrom R."/>
            <person name="Stieglmeier M."/>
            <person name="Klingl A."/>
            <person name="Woyke T."/>
            <person name="Ryan C.M."/>
            <person name="Banfield J.F."/>
        </authorList>
    </citation>
    <scope>NUCLEOTIDE SEQUENCE [LARGE SCALE GENOMIC DNA]</scope>
</reference>
<dbReference type="Gene3D" id="3.90.550.10">
    <property type="entry name" value="Spore Coat Polysaccharide Biosynthesis Protein SpsA, Chain A"/>
    <property type="match status" value="1"/>
</dbReference>
<evidence type="ECO:0000256" key="10">
    <source>
        <dbReference type="ARBA" id="ARBA00022989"/>
    </source>
</evidence>
<comment type="pathway">
    <text evidence="2">Protein modification; protein glycosylation.</text>
</comment>
<dbReference type="AlphaFoldDB" id="A0A2M6WYV5"/>
<accession>A0A2M6WYV5</accession>
<keyword evidence="5" id="KW-0328">Glycosyltransferase</keyword>
<dbReference type="EMBL" id="PEZP01000039">
    <property type="protein sequence ID" value="PIT97968.1"/>
    <property type="molecule type" value="Genomic_DNA"/>
</dbReference>